<dbReference type="AlphaFoldDB" id="A0A0F9LEH0"/>
<evidence type="ECO:0000259" key="2">
    <source>
        <dbReference type="Pfam" id="PF03364"/>
    </source>
</evidence>
<organism evidence="3">
    <name type="scientific">marine sediment metagenome</name>
    <dbReference type="NCBI Taxonomy" id="412755"/>
    <lineage>
        <taxon>unclassified sequences</taxon>
        <taxon>metagenomes</taxon>
        <taxon>ecological metagenomes</taxon>
    </lineage>
</organism>
<reference evidence="3" key="1">
    <citation type="journal article" date="2015" name="Nature">
        <title>Complex archaea that bridge the gap between prokaryotes and eukaryotes.</title>
        <authorList>
            <person name="Spang A."/>
            <person name="Saw J.H."/>
            <person name="Jorgensen S.L."/>
            <person name="Zaremba-Niedzwiedzka K."/>
            <person name="Martijn J."/>
            <person name="Lind A.E."/>
            <person name="van Eijk R."/>
            <person name="Schleper C."/>
            <person name="Guy L."/>
            <person name="Ettema T.J."/>
        </authorList>
    </citation>
    <scope>NUCLEOTIDE SEQUENCE</scope>
</reference>
<dbReference type="InterPro" id="IPR023393">
    <property type="entry name" value="START-like_dom_sf"/>
</dbReference>
<name>A0A0F9LEH0_9ZZZZ</name>
<sequence>MPDYQDRGAISRRAYPADDWGDHRGAVVPLLALATGALVGAAALSYYRSKLDPDPPYTDDAPAQDHWGAAPDGVPVATPVVTINRPRSELYDYWHKFENLPRFMENVTALRREGDTLVWTVAAPMGREITLRTRVTEARQNERIAWESVEGSDIRTSGWVSFRDAPADRGSIVEAHIAYEPPGGELGRLAAKLFRREPAIQGRHELKRFKMLMETGEITTSQNRKTDL</sequence>
<keyword evidence="1" id="KW-0812">Transmembrane</keyword>
<dbReference type="EMBL" id="LAZR01006281">
    <property type="protein sequence ID" value="KKM93324.1"/>
    <property type="molecule type" value="Genomic_DNA"/>
</dbReference>
<dbReference type="InterPro" id="IPR047137">
    <property type="entry name" value="ORF3"/>
</dbReference>
<keyword evidence="1" id="KW-1133">Transmembrane helix</keyword>
<accession>A0A0F9LEH0</accession>
<dbReference type="SUPFAM" id="SSF55961">
    <property type="entry name" value="Bet v1-like"/>
    <property type="match status" value="1"/>
</dbReference>
<feature type="transmembrane region" description="Helical" evidence="1">
    <location>
        <begin position="26"/>
        <end position="47"/>
    </location>
</feature>
<dbReference type="PANTHER" id="PTHR33824:SF7">
    <property type="entry name" value="POLYKETIDE CYCLASE_DEHYDRASE AND LIPID TRANSPORT SUPERFAMILY PROTEIN"/>
    <property type="match status" value="1"/>
</dbReference>
<gene>
    <name evidence="3" type="ORF">LCGC14_1209520</name>
</gene>
<protein>
    <recommendedName>
        <fullName evidence="2">Coenzyme Q-binding protein COQ10 START domain-containing protein</fullName>
    </recommendedName>
</protein>
<comment type="caution">
    <text evidence="3">The sequence shown here is derived from an EMBL/GenBank/DDBJ whole genome shotgun (WGS) entry which is preliminary data.</text>
</comment>
<keyword evidence="1" id="KW-0472">Membrane</keyword>
<proteinExistence type="predicted"/>
<dbReference type="CDD" id="cd07817">
    <property type="entry name" value="SRPBCC_8"/>
    <property type="match status" value="1"/>
</dbReference>
<dbReference type="Gene3D" id="3.30.530.20">
    <property type="match status" value="1"/>
</dbReference>
<dbReference type="PANTHER" id="PTHR33824">
    <property type="entry name" value="POLYKETIDE CYCLASE/DEHYDRASE AND LIPID TRANSPORT SUPERFAMILY PROTEIN"/>
    <property type="match status" value="1"/>
</dbReference>
<evidence type="ECO:0000256" key="1">
    <source>
        <dbReference type="SAM" id="Phobius"/>
    </source>
</evidence>
<dbReference type="Pfam" id="PF03364">
    <property type="entry name" value="Polyketide_cyc"/>
    <property type="match status" value="1"/>
</dbReference>
<evidence type="ECO:0000313" key="3">
    <source>
        <dbReference type="EMBL" id="KKM93324.1"/>
    </source>
</evidence>
<dbReference type="InterPro" id="IPR005031">
    <property type="entry name" value="COQ10_START"/>
</dbReference>
<feature type="domain" description="Coenzyme Q-binding protein COQ10 START" evidence="2">
    <location>
        <begin position="83"/>
        <end position="196"/>
    </location>
</feature>